<keyword evidence="1" id="KW-1133">Transmembrane helix</keyword>
<evidence type="ECO:0000313" key="3">
    <source>
        <dbReference type="Proteomes" id="UP000186132"/>
    </source>
</evidence>
<accession>A0A1M5UQI7</accession>
<dbReference type="STRING" id="1206085.SAMN05443575_4269"/>
<keyword evidence="1" id="KW-0812">Transmembrane</keyword>
<reference evidence="3" key="1">
    <citation type="submission" date="2016-11" db="EMBL/GenBank/DDBJ databases">
        <authorList>
            <person name="Varghese N."/>
            <person name="Submissions S."/>
        </authorList>
    </citation>
    <scope>NUCLEOTIDE SEQUENCE [LARGE SCALE GENOMIC DNA]</scope>
    <source>
        <strain evidence="3">DSM 45627</strain>
    </source>
</reference>
<evidence type="ECO:0000256" key="1">
    <source>
        <dbReference type="SAM" id="Phobius"/>
    </source>
</evidence>
<evidence type="ECO:0000313" key="2">
    <source>
        <dbReference type="EMBL" id="SHH64923.1"/>
    </source>
</evidence>
<gene>
    <name evidence="2" type="ORF">SAMN05443575_4269</name>
</gene>
<dbReference type="OrthoDB" id="3828660at2"/>
<sequence length="119" mass="12498">MIDSLALAITLTCLLVALGALAATVTGRFRAERFAGALLVVETALVLQLIGSIVGLRRGHRLSEPATFVAYLVFSVLVLPVAVSQVRGTVGRWAGGVVVAALVVQAVVVVRLQTVWRHA</sequence>
<feature type="transmembrane region" description="Helical" evidence="1">
    <location>
        <begin position="68"/>
        <end position="87"/>
    </location>
</feature>
<dbReference type="AlphaFoldDB" id="A0A1M5UQI7"/>
<feature type="transmembrane region" description="Helical" evidence="1">
    <location>
        <begin position="38"/>
        <end position="56"/>
    </location>
</feature>
<feature type="transmembrane region" description="Helical" evidence="1">
    <location>
        <begin position="93"/>
        <end position="112"/>
    </location>
</feature>
<keyword evidence="1" id="KW-0472">Membrane</keyword>
<name>A0A1M5UQI7_9ACTN</name>
<organism evidence="2 3">
    <name type="scientific">Jatrophihabitans endophyticus</name>
    <dbReference type="NCBI Taxonomy" id="1206085"/>
    <lineage>
        <taxon>Bacteria</taxon>
        <taxon>Bacillati</taxon>
        <taxon>Actinomycetota</taxon>
        <taxon>Actinomycetes</taxon>
        <taxon>Jatrophihabitantales</taxon>
        <taxon>Jatrophihabitantaceae</taxon>
        <taxon>Jatrophihabitans</taxon>
    </lineage>
</organism>
<dbReference type="RefSeq" id="WP_073392509.1">
    <property type="nucleotide sequence ID" value="NZ_FQVU01000009.1"/>
</dbReference>
<keyword evidence="3" id="KW-1185">Reference proteome</keyword>
<dbReference type="EMBL" id="FQVU01000009">
    <property type="protein sequence ID" value="SHH64923.1"/>
    <property type="molecule type" value="Genomic_DNA"/>
</dbReference>
<protein>
    <submittedName>
        <fullName evidence="2">Uncharacterized protein</fullName>
    </submittedName>
</protein>
<proteinExistence type="predicted"/>
<dbReference type="Proteomes" id="UP000186132">
    <property type="component" value="Unassembled WGS sequence"/>
</dbReference>